<name>A0A157R3S5_9BORD</name>
<accession>A0A157R3S5</accession>
<dbReference type="EMBL" id="LT546645">
    <property type="protein sequence ID" value="SAI73244.1"/>
    <property type="molecule type" value="Genomic_DNA"/>
</dbReference>
<keyword evidence="3" id="KW-1185">Reference proteome</keyword>
<sequence>MEVMCEACQRIVPGQAGVAPHADLGHQGTTESTQRGREGHTEEHFRCLVCDTKWLLETDRWGVDIGFRLAP</sequence>
<evidence type="ECO:0000313" key="3">
    <source>
        <dbReference type="Proteomes" id="UP000076825"/>
    </source>
</evidence>
<dbReference type="KEGG" id="btrm:SAMEA390648703580"/>
<dbReference type="PATRIC" id="fig|123899.6.peg.3581"/>
<reference evidence="2 3" key="1">
    <citation type="submission" date="2016-04" db="EMBL/GenBank/DDBJ databases">
        <authorList>
            <consortium name="Pathogen Informatics"/>
        </authorList>
    </citation>
    <scope>NUCLEOTIDE SEQUENCE [LARGE SCALE GENOMIC DNA]</scope>
    <source>
        <strain evidence="2 3">H044680328</strain>
    </source>
</reference>
<evidence type="ECO:0000256" key="1">
    <source>
        <dbReference type="SAM" id="MobiDB-lite"/>
    </source>
</evidence>
<dbReference type="Proteomes" id="UP000076825">
    <property type="component" value="Chromosome 1"/>
</dbReference>
<dbReference type="AlphaFoldDB" id="A0A157R3S5"/>
<dbReference type="RefSeq" id="WP_025514763.1">
    <property type="nucleotide sequence ID" value="NZ_CP016340.1"/>
</dbReference>
<dbReference type="STRING" id="123899.SAMEA3906487_03580"/>
<dbReference type="GeneID" id="56589185"/>
<gene>
    <name evidence="2" type="ORF">SAMEA3906487_03580</name>
</gene>
<protein>
    <submittedName>
        <fullName evidence="2">Uncharacterized protein</fullName>
    </submittedName>
</protein>
<feature type="region of interest" description="Disordered" evidence="1">
    <location>
        <begin position="18"/>
        <end position="38"/>
    </location>
</feature>
<proteinExistence type="predicted"/>
<organism evidence="2 3">
    <name type="scientific">Bordetella trematum</name>
    <dbReference type="NCBI Taxonomy" id="123899"/>
    <lineage>
        <taxon>Bacteria</taxon>
        <taxon>Pseudomonadati</taxon>
        <taxon>Pseudomonadota</taxon>
        <taxon>Betaproteobacteria</taxon>
        <taxon>Burkholderiales</taxon>
        <taxon>Alcaligenaceae</taxon>
        <taxon>Bordetella</taxon>
    </lineage>
</organism>
<dbReference type="OrthoDB" id="8657117at2"/>
<evidence type="ECO:0000313" key="2">
    <source>
        <dbReference type="EMBL" id="SAI73244.1"/>
    </source>
</evidence>